<dbReference type="AlphaFoldDB" id="A0A232EME4"/>
<name>A0A232EME4_9HYME</name>
<organism evidence="1 2">
    <name type="scientific">Trichomalopsis sarcophagae</name>
    <dbReference type="NCBI Taxonomy" id="543379"/>
    <lineage>
        <taxon>Eukaryota</taxon>
        <taxon>Metazoa</taxon>
        <taxon>Ecdysozoa</taxon>
        <taxon>Arthropoda</taxon>
        <taxon>Hexapoda</taxon>
        <taxon>Insecta</taxon>
        <taxon>Pterygota</taxon>
        <taxon>Neoptera</taxon>
        <taxon>Endopterygota</taxon>
        <taxon>Hymenoptera</taxon>
        <taxon>Apocrita</taxon>
        <taxon>Proctotrupomorpha</taxon>
        <taxon>Chalcidoidea</taxon>
        <taxon>Pteromalidae</taxon>
        <taxon>Pteromalinae</taxon>
        <taxon>Trichomalopsis</taxon>
    </lineage>
</organism>
<accession>A0A232EME4</accession>
<dbReference type="EMBL" id="NNAY01003370">
    <property type="protein sequence ID" value="OXU19533.1"/>
    <property type="molecule type" value="Genomic_DNA"/>
</dbReference>
<dbReference type="Gene3D" id="3.90.70.80">
    <property type="match status" value="1"/>
</dbReference>
<reference evidence="1 2" key="1">
    <citation type="journal article" date="2017" name="Curr. Biol.">
        <title>The Evolution of Venom by Co-option of Single-Copy Genes.</title>
        <authorList>
            <person name="Martinson E.O."/>
            <person name="Mrinalini"/>
            <person name="Kelkar Y.D."/>
            <person name="Chang C.H."/>
            <person name="Werren J.H."/>
        </authorList>
    </citation>
    <scope>NUCLEOTIDE SEQUENCE [LARGE SCALE GENOMIC DNA]</scope>
    <source>
        <strain evidence="1 2">Alberta</strain>
        <tissue evidence="1">Whole body</tissue>
    </source>
</reference>
<proteinExistence type="predicted"/>
<protein>
    <submittedName>
        <fullName evidence="1">Uncharacterized protein</fullName>
    </submittedName>
</protein>
<dbReference type="Proteomes" id="UP000215335">
    <property type="component" value="Unassembled WGS sequence"/>
</dbReference>
<evidence type="ECO:0000313" key="2">
    <source>
        <dbReference type="Proteomes" id="UP000215335"/>
    </source>
</evidence>
<sequence>MYRFCEEFAFPIKSKEASAPSFLYTPVLSAKLRNDATVQFCDSYGKCMSENRTYGGEVEIDAFVKIYRVKVSVRSSNFSGTLDHVDYNVGGANTTNHSLDRLLIGEIDRGHYDVLKSSVPIHKNPVKSTKEESVFRRGRHFRGIT</sequence>
<evidence type="ECO:0000313" key="1">
    <source>
        <dbReference type="EMBL" id="OXU19533.1"/>
    </source>
</evidence>
<gene>
    <name evidence="1" type="ORF">TSAR_011293</name>
</gene>
<comment type="caution">
    <text evidence="1">The sequence shown here is derived from an EMBL/GenBank/DDBJ whole genome shotgun (WGS) entry which is preliminary data.</text>
</comment>
<keyword evidence="2" id="KW-1185">Reference proteome</keyword>